<keyword evidence="9 17" id="KW-0573">Peptidoglycan synthesis</keyword>
<comment type="catalytic activity">
    <reaction evidence="16 17">
        <text>di-trans,octa-cis-undecaprenyl diphosphate + H2O = di-trans,octa-cis-undecaprenyl phosphate + phosphate + H(+)</text>
        <dbReference type="Rhea" id="RHEA:28094"/>
        <dbReference type="ChEBI" id="CHEBI:15377"/>
        <dbReference type="ChEBI" id="CHEBI:15378"/>
        <dbReference type="ChEBI" id="CHEBI:43474"/>
        <dbReference type="ChEBI" id="CHEBI:58405"/>
        <dbReference type="ChEBI" id="CHEBI:60392"/>
        <dbReference type="EC" id="3.6.1.27"/>
    </reaction>
</comment>
<evidence type="ECO:0000256" key="4">
    <source>
        <dbReference type="ARBA" id="ARBA00021581"/>
    </source>
</evidence>
<dbReference type="PANTHER" id="PTHR30622:SF2">
    <property type="entry name" value="UNDECAPRENYL-DIPHOSPHATASE"/>
    <property type="match status" value="1"/>
</dbReference>
<accession>A0A8J3A7C7</accession>
<evidence type="ECO:0000256" key="11">
    <source>
        <dbReference type="ARBA" id="ARBA00023136"/>
    </source>
</evidence>
<dbReference type="HAMAP" id="MF_01006">
    <property type="entry name" value="Undec_diphosphatase"/>
    <property type="match status" value="1"/>
</dbReference>
<evidence type="ECO:0000256" key="12">
    <source>
        <dbReference type="ARBA" id="ARBA00023251"/>
    </source>
</evidence>
<keyword evidence="8 17" id="KW-0133">Cell shape</keyword>
<keyword evidence="19" id="KW-1185">Reference proteome</keyword>
<organism evidence="18 19">
    <name type="scientific">Egicoccus halophilus</name>
    <dbReference type="NCBI Taxonomy" id="1670830"/>
    <lineage>
        <taxon>Bacteria</taxon>
        <taxon>Bacillati</taxon>
        <taxon>Actinomycetota</taxon>
        <taxon>Nitriliruptoria</taxon>
        <taxon>Egicoccales</taxon>
        <taxon>Egicoccaceae</taxon>
        <taxon>Egicoccus</taxon>
    </lineage>
</organism>
<reference evidence="18" key="1">
    <citation type="journal article" date="2014" name="Int. J. Syst. Evol. Microbiol.">
        <title>Complete genome sequence of Corynebacterium casei LMG S-19264T (=DSM 44701T), isolated from a smear-ripened cheese.</title>
        <authorList>
            <consortium name="US DOE Joint Genome Institute (JGI-PGF)"/>
            <person name="Walter F."/>
            <person name="Albersmeier A."/>
            <person name="Kalinowski J."/>
            <person name="Ruckert C."/>
        </authorList>
    </citation>
    <scope>NUCLEOTIDE SEQUENCE</scope>
    <source>
        <strain evidence="18">CGMCC 1.14988</strain>
    </source>
</reference>
<comment type="function">
    <text evidence="17">Catalyzes the dephosphorylation of undecaprenyl diphosphate (UPP). Confers resistance to bacitracin.</text>
</comment>
<evidence type="ECO:0000313" key="19">
    <source>
        <dbReference type="Proteomes" id="UP000650511"/>
    </source>
</evidence>
<keyword evidence="13 17" id="KW-0961">Cell wall biogenesis/degradation</keyword>
<keyword evidence="7 17" id="KW-0378">Hydrolase</keyword>
<comment type="miscellaneous">
    <text evidence="17">Bacitracin is thought to be involved in the inhibition of peptidoglycan synthesis by sequestering undecaprenyl diphosphate, thereby reducing the pool of lipid carrier available.</text>
</comment>
<dbReference type="EC" id="3.6.1.27" evidence="3 17"/>
<keyword evidence="6 17" id="KW-0812">Transmembrane</keyword>
<comment type="subcellular location">
    <subcellularLocation>
        <location evidence="1 17">Cell membrane</location>
        <topology evidence="1 17">Multi-pass membrane protein</topology>
    </subcellularLocation>
</comment>
<proteinExistence type="inferred from homology"/>
<sequence length="307" mass="31900">MVPRSAGLRLPVLLIQAIVLGLLQGLTEFLPVSSSGHLQGVPYLLGWPSGSLTFDVMVHAGTLAAVVVYFRGDLAFLATRVTGLGGDHPVTERRLARRTLVLLAVGSVPAALAGLLFEDVFAAAFGSVRAVSGFLLVTAFLLWFGERLRTDRAAAQLGKSVDELDDAERRLDPGRGEDTTTLRDAGVIGVAQALAIFPGISRSGSTIAAGMALGLSRAAAARFSFLLSIPVIVGAVVFKLPDLGTAEPGTLAFGPLQIAVGVLVAAASGYLAISFLLRLVQSETLLGFARYVVVFAAVLFGATFVLG</sequence>
<feature type="transmembrane region" description="Helical" evidence="17">
    <location>
        <begin position="288"/>
        <end position="306"/>
    </location>
</feature>
<keyword evidence="10 17" id="KW-1133">Transmembrane helix</keyword>
<evidence type="ECO:0000256" key="1">
    <source>
        <dbReference type="ARBA" id="ARBA00004651"/>
    </source>
</evidence>
<dbReference type="GO" id="GO:0050380">
    <property type="term" value="F:undecaprenyl-diphosphatase activity"/>
    <property type="evidence" value="ECO:0007669"/>
    <property type="project" value="UniProtKB-UniRule"/>
</dbReference>
<evidence type="ECO:0000256" key="7">
    <source>
        <dbReference type="ARBA" id="ARBA00022801"/>
    </source>
</evidence>
<evidence type="ECO:0000256" key="6">
    <source>
        <dbReference type="ARBA" id="ARBA00022692"/>
    </source>
</evidence>
<evidence type="ECO:0000256" key="5">
    <source>
        <dbReference type="ARBA" id="ARBA00022475"/>
    </source>
</evidence>
<dbReference type="AlphaFoldDB" id="A0A8J3A7C7"/>
<evidence type="ECO:0000256" key="9">
    <source>
        <dbReference type="ARBA" id="ARBA00022984"/>
    </source>
</evidence>
<evidence type="ECO:0000256" key="10">
    <source>
        <dbReference type="ARBA" id="ARBA00022989"/>
    </source>
</evidence>
<dbReference type="RefSeq" id="WP_205745343.1">
    <property type="nucleotide sequence ID" value="NZ_BMHA01000002.1"/>
</dbReference>
<dbReference type="GO" id="GO:0046677">
    <property type="term" value="P:response to antibiotic"/>
    <property type="evidence" value="ECO:0007669"/>
    <property type="project" value="UniProtKB-UniRule"/>
</dbReference>
<dbReference type="GO" id="GO:0009252">
    <property type="term" value="P:peptidoglycan biosynthetic process"/>
    <property type="evidence" value="ECO:0007669"/>
    <property type="project" value="UniProtKB-KW"/>
</dbReference>
<dbReference type="PANTHER" id="PTHR30622">
    <property type="entry name" value="UNDECAPRENYL-DIPHOSPHATASE"/>
    <property type="match status" value="1"/>
</dbReference>
<feature type="transmembrane region" description="Helical" evidence="17">
    <location>
        <begin position="219"/>
        <end position="238"/>
    </location>
</feature>
<comment type="similarity">
    <text evidence="2 17">Belongs to the UppP family.</text>
</comment>
<feature type="transmembrane region" description="Helical" evidence="17">
    <location>
        <begin position="49"/>
        <end position="70"/>
    </location>
</feature>
<dbReference type="GO" id="GO:0008360">
    <property type="term" value="P:regulation of cell shape"/>
    <property type="evidence" value="ECO:0007669"/>
    <property type="project" value="UniProtKB-KW"/>
</dbReference>
<keyword evidence="11 17" id="KW-0472">Membrane</keyword>
<reference evidence="18" key="2">
    <citation type="submission" date="2020-09" db="EMBL/GenBank/DDBJ databases">
        <authorList>
            <person name="Sun Q."/>
            <person name="Zhou Y."/>
        </authorList>
    </citation>
    <scope>NUCLEOTIDE SEQUENCE</scope>
    <source>
        <strain evidence="18">CGMCC 1.14988</strain>
    </source>
</reference>
<feature type="transmembrane region" description="Helical" evidence="17">
    <location>
        <begin position="258"/>
        <end position="276"/>
    </location>
</feature>
<keyword evidence="5 17" id="KW-1003">Cell membrane</keyword>
<keyword evidence="12 17" id="KW-0046">Antibiotic resistance</keyword>
<dbReference type="EMBL" id="BMHA01000002">
    <property type="protein sequence ID" value="GGI03631.1"/>
    <property type="molecule type" value="Genomic_DNA"/>
</dbReference>
<name>A0A8J3A7C7_9ACTN</name>
<feature type="transmembrane region" description="Helical" evidence="17">
    <location>
        <begin position="123"/>
        <end position="144"/>
    </location>
</feature>
<evidence type="ECO:0000256" key="3">
    <source>
        <dbReference type="ARBA" id="ARBA00012374"/>
    </source>
</evidence>
<gene>
    <name evidence="17 18" type="primary">uppP</name>
    <name evidence="18" type="ORF">GCM10011354_05000</name>
</gene>
<evidence type="ECO:0000256" key="2">
    <source>
        <dbReference type="ARBA" id="ARBA00010621"/>
    </source>
</evidence>
<feature type="transmembrane region" description="Helical" evidence="17">
    <location>
        <begin position="100"/>
        <end position="117"/>
    </location>
</feature>
<comment type="caution">
    <text evidence="18">The sequence shown here is derived from an EMBL/GenBank/DDBJ whole genome shotgun (WGS) entry which is preliminary data.</text>
</comment>
<dbReference type="InterPro" id="IPR003824">
    <property type="entry name" value="UppP"/>
</dbReference>
<evidence type="ECO:0000256" key="14">
    <source>
        <dbReference type="ARBA" id="ARBA00032707"/>
    </source>
</evidence>
<evidence type="ECO:0000256" key="17">
    <source>
        <dbReference type="HAMAP-Rule" id="MF_01006"/>
    </source>
</evidence>
<evidence type="ECO:0000256" key="8">
    <source>
        <dbReference type="ARBA" id="ARBA00022960"/>
    </source>
</evidence>
<dbReference type="Pfam" id="PF02673">
    <property type="entry name" value="BacA"/>
    <property type="match status" value="1"/>
</dbReference>
<evidence type="ECO:0000256" key="15">
    <source>
        <dbReference type="ARBA" id="ARBA00032932"/>
    </source>
</evidence>
<evidence type="ECO:0000256" key="13">
    <source>
        <dbReference type="ARBA" id="ARBA00023316"/>
    </source>
</evidence>
<evidence type="ECO:0000313" key="18">
    <source>
        <dbReference type="EMBL" id="GGI03631.1"/>
    </source>
</evidence>
<evidence type="ECO:0000256" key="16">
    <source>
        <dbReference type="ARBA" id="ARBA00047594"/>
    </source>
</evidence>
<dbReference type="Proteomes" id="UP000650511">
    <property type="component" value="Unassembled WGS sequence"/>
</dbReference>
<dbReference type="GO" id="GO:0071555">
    <property type="term" value="P:cell wall organization"/>
    <property type="evidence" value="ECO:0007669"/>
    <property type="project" value="UniProtKB-KW"/>
</dbReference>
<protein>
    <recommendedName>
        <fullName evidence="4 17">Undecaprenyl-diphosphatase</fullName>
        <ecNumber evidence="3 17">3.6.1.27</ecNumber>
    </recommendedName>
    <alternativeName>
        <fullName evidence="15 17">Bacitracin resistance protein</fullName>
    </alternativeName>
    <alternativeName>
        <fullName evidence="14 17">Undecaprenyl pyrophosphate phosphatase</fullName>
    </alternativeName>
</protein>
<dbReference type="GO" id="GO:0005886">
    <property type="term" value="C:plasma membrane"/>
    <property type="evidence" value="ECO:0007669"/>
    <property type="project" value="UniProtKB-SubCell"/>
</dbReference>